<dbReference type="GO" id="GO:0006979">
    <property type="term" value="P:response to oxidative stress"/>
    <property type="evidence" value="ECO:0007669"/>
    <property type="project" value="TreeGrafter"/>
</dbReference>
<dbReference type="PANTHER" id="PTHR23354">
    <property type="entry name" value="NUCLEOLAR PROTEIN 7/ESTROGEN RECEPTOR COACTIVATOR-RELATED"/>
    <property type="match status" value="1"/>
</dbReference>
<evidence type="ECO:0000256" key="3">
    <source>
        <dbReference type="ARBA" id="ARBA00023128"/>
    </source>
</evidence>
<sequence>MRTASPFQPPPLSPLLLSFGGLSSSSSAKTLTRTLAEEIRLLVPPRLQLVESWHLAYSLERDGVSLATLYQQCEKYRGKRGGFVLVVKDGTGGIFGAYLSDPPHPSPHFFGNGESFLWRASTVPSLPTLAAVSLTTPASSSHGANSSRSGTSTPERIRFKAFPYSGVNEYMMFCETGFLSIGGGDGHYGLWLNDNLEKGVSDPCPTFGNEPLSDEGSKFDILNVELWYIGA</sequence>
<dbReference type="PROSITE" id="PS51886">
    <property type="entry name" value="TLDC"/>
    <property type="match status" value="1"/>
</dbReference>
<gene>
    <name evidence="7" type="ORF">EV356DRAFT_438926</name>
</gene>
<dbReference type="InterPro" id="IPR006571">
    <property type="entry name" value="TLDc_dom"/>
</dbReference>
<organism evidence="7 8">
    <name type="scientific">Viridothelium virens</name>
    <name type="common">Speckled blister lichen</name>
    <name type="synonym">Trypethelium virens</name>
    <dbReference type="NCBI Taxonomy" id="1048519"/>
    <lineage>
        <taxon>Eukaryota</taxon>
        <taxon>Fungi</taxon>
        <taxon>Dikarya</taxon>
        <taxon>Ascomycota</taxon>
        <taxon>Pezizomycotina</taxon>
        <taxon>Dothideomycetes</taxon>
        <taxon>Dothideomycetes incertae sedis</taxon>
        <taxon>Trypetheliales</taxon>
        <taxon>Trypetheliaceae</taxon>
        <taxon>Viridothelium</taxon>
    </lineage>
</organism>
<dbReference type="AlphaFoldDB" id="A0A6A6HMW9"/>
<reference evidence="7" key="1">
    <citation type="journal article" date="2020" name="Stud. Mycol.">
        <title>101 Dothideomycetes genomes: a test case for predicting lifestyles and emergence of pathogens.</title>
        <authorList>
            <person name="Haridas S."/>
            <person name="Albert R."/>
            <person name="Binder M."/>
            <person name="Bloem J."/>
            <person name="Labutti K."/>
            <person name="Salamov A."/>
            <person name="Andreopoulos B."/>
            <person name="Baker S."/>
            <person name="Barry K."/>
            <person name="Bills G."/>
            <person name="Bluhm B."/>
            <person name="Cannon C."/>
            <person name="Castanera R."/>
            <person name="Culley D."/>
            <person name="Daum C."/>
            <person name="Ezra D."/>
            <person name="Gonzalez J."/>
            <person name="Henrissat B."/>
            <person name="Kuo A."/>
            <person name="Liang C."/>
            <person name="Lipzen A."/>
            <person name="Lutzoni F."/>
            <person name="Magnuson J."/>
            <person name="Mondo S."/>
            <person name="Nolan M."/>
            <person name="Ohm R."/>
            <person name="Pangilinan J."/>
            <person name="Park H.-J."/>
            <person name="Ramirez L."/>
            <person name="Alfaro M."/>
            <person name="Sun H."/>
            <person name="Tritt A."/>
            <person name="Yoshinaga Y."/>
            <person name="Zwiers L.-H."/>
            <person name="Turgeon B."/>
            <person name="Goodwin S."/>
            <person name="Spatafora J."/>
            <person name="Crous P."/>
            <person name="Grigoriev I."/>
        </authorList>
    </citation>
    <scope>NUCLEOTIDE SEQUENCE</scope>
    <source>
        <strain evidence="7">Tuck. ex Michener</strain>
    </source>
</reference>
<evidence type="ECO:0000256" key="5">
    <source>
        <dbReference type="ARBA" id="ARBA00040604"/>
    </source>
</evidence>
<dbReference type="GO" id="GO:0005739">
    <property type="term" value="C:mitochondrion"/>
    <property type="evidence" value="ECO:0007669"/>
    <property type="project" value="UniProtKB-SubCell"/>
</dbReference>
<dbReference type="EMBL" id="ML991772">
    <property type="protein sequence ID" value="KAF2239484.1"/>
    <property type="molecule type" value="Genomic_DNA"/>
</dbReference>
<dbReference type="Pfam" id="PF07534">
    <property type="entry name" value="TLD"/>
    <property type="match status" value="1"/>
</dbReference>
<dbReference type="Proteomes" id="UP000800092">
    <property type="component" value="Unassembled WGS sequence"/>
</dbReference>
<dbReference type="SMART" id="SM00584">
    <property type="entry name" value="TLDc"/>
    <property type="match status" value="1"/>
</dbReference>
<comment type="function">
    <text evidence="4">May be involved in protection from oxidative damage.</text>
</comment>
<evidence type="ECO:0000256" key="1">
    <source>
        <dbReference type="ARBA" id="ARBA00004173"/>
    </source>
</evidence>
<protein>
    <recommendedName>
        <fullName evidence="5">Oxidation resistance protein 1</fullName>
    </recommendedName>
</protein>
<keyword evidence="3" id="KW-0496">Mitochondrion</keyword>
<evidence type="ECO:0000259" key="6">
    <source>
        <dbReference type="PROSITE" id="PS51886"/>
    </source>
</evidence>
<dbReference type="PANTHER" id="PTHR23354:SF62">
    <property type="entry name" value="MUSTARD, ISOFORM V"/>
    <property type="match status" value="1"/>
</dbReference>
<accession>A0A6A6HMW9</accession>
<evidence type="ECO:0000256" key="2">
    <source>
        <dbReference type="ARBA" id="ARBA00009540"/>
    </source>
</evidence>
<evidence type="ECO:0000313" key="7">
    <source>
        <dbReference type="EMBL" id="KAF2239484.1"/>
    </source>
</evidence>
<comment type="subcellular location">
    <subcellularLocation>
        <location evidence="1">Mitochondrion</location>
    </subcellularLocation>
</comment>
<evidence type="ECO:0000256" key="4">
    <source>
        <dbReference type="ARBA" id="ARBA00037112"/>
    </source>
</evidence>
<name>A0A6A6HMW9_VIRVR</name>
<dbReference type="OrthoDB" id="26679at2759"/>
<evidence type="ECO:0000313" key="8">
    <source>
        <dbReference type="Proteomes" id="UP000800092"/>
    </source>
</evidence>
<feature type="domain" description="TLDc" evidence="6">
    <location>
        <begin position="29"/>
        <end position="230"/>
    </location>
</feature>
<dbReference type="GO" id="GO:0005634">
    <property type="term" value="C:nucleus"/>
    <property type="evidence" value="ECO:0007669"/>
    <property type="project" value="TreeGrafter"/>
</dbReference>
<proteinExistence type="inferred from homology"/>
<keyword evidence="8" id="KW-1185">Reference proteome</keyword>
<comment type="similarity">
    <text evidence="2">Belongs to the OXR1 family.</text>
</comment>